<evidence type="ECO:0000313" key="4">
    <source>
        <dbReference type="EMBL" id="PAA47969.1"/>
    </source>
</evidence>
<dbReference type="Pfam" id="PF14580">
    <property type="entry name" value="LRR_9"/>
    <property type="match status" value="1"/>
</dbReference>
<comment type="caution">
    <text evidence="4">The sequence shown here is derived from an EMBL/GenBank/DDBJ whole genome shotgun (WGS) entry which is preliminary data.</text>
</comment>
<dbReference type="Gene3D" id="3.80.10.10">
    <property type="entry name" value="Ribonuclease Inhibitor"/>
    <property type="match status" value="7"/>
</dbReference>
<feature type="compositionally biased region" description="Low complexity" evidence="3">
    <location>
        <begin position="1217"/>
        <end position="1248"/>
    </location>
</feature>
<dbReference type="Pfam" id="PF13855">
    <property type="entry name" value="LRR_8"/>
    <property type="match status" value="2"/>
</dbReference>
<dbReference type="InterPro" id="IPR032675">
    <property type="entry name" value="LRR_dom_sf"/>
</dbReference>
<feature type="non-terminal residue" evidence="4">
    <location>
        <position position="1"/>
    </location>
</feature>
<dbReference type="PANTHER" id="PTHR45973:SF35">
    <property type="entry name" value="LEUCINE-RICH REPEAT-CONTAINING PROTEIN 43"/>
    <property type="match status" value="1"/>
</dbReference>
<evidence type="ECO:0000313" key="5">
    <source>
        <dbReference type="Proteomes" id="UP000215902"/>
    </source>
</evidence>
<keyword evidence="1" id="KW-0433">Leucine-rich repeat</keyword>
<dbReference type="STRING" id="282301.A0A267DHF6"/>
<dbReference type="SMART" id="SM00368">
    <property type="entry name" value="LRR_RI"/>
    <property type="match status" value="6"/>
</dbReference>
<dbReference type="PROSITE" id="PS51450">
    <property type="entry name" value="LRR"/>
    <property type="match status" value="9"/>
</dbReference>
<evidence type="ECO:0000256" key="2">
    <source>
        <dbReference type="ARBA" id="ARBA00022737"/>
    </source>
</evidence>
<feature type="compositionally biased region" description="Gly residues" evidence="3">
    <location>
        <begin position="1277"/>
        <end position="1290"/>
    </location>
</feature>
<dbReference type="SMART" id="SM00365">
    <property type="entry name" value="LRR_SD22"/>
    <property type="match status" value="12"/>
</dbReference>
<dbReference type="SMART" id="SM00369">
    <property type="entry name" value="LRR_TYP"/>
    <property type="match status" value="12"/>
</dbReference>
<protein>
    <recommendedName>
        <fullName evidence="6">Protein phosphatase 1 regulatory subunit 7</fullName>
    </recommendedName>
</protein>
<reference evidence="4 5" key="1">
    <citation type="submission" date="2017-06" db="EMBL/GenBank/DDBJ databases">
        <title>A platform for efficient transgenesis in Macrostomum lignano, a flatworm model organism for stem cell research.</title>
        <authorList>
            <person name="Berezikov E."/>
        </authorList>
    </citation>
    <scope>NUCLEOTIDE SEQUENCE [LARGE SCALE GENOMIC DNA]</scope>
    <source>
        <strain evidence="4">DV1</strain>
        <tissue evidence="4">Whole organism</tissue>
    </source>
</reference>
<organism evidence="4 5">
    <name type="scientific">Macrostomum lignano</name>
    <dbReference type="NCBI Taxonomy" id="282301"/>
    <lineage>
        <taxon>Eukaryota</taxon>
        <taxon>Metazoa</taxon>
        <taxon>Spiralia</taxon>
        <taxon>Lophotrochozoa</taxon>
        <taxon>Platyhelminthes</taxon>
        <taxon>Rhabditophora</taxon>
        <taxon>Macrostomorpha</taxon>
        <taxon>Macrostomida</taxon>
        <taxon>Macrostomidae</taxon>
        <taxon>Macrostomum</taxon>
    </lineage>
</organism>
<feature type="region of interest" description="Disordered" evidence="3">
    <location>
        <begin position="1273"/>
        <end position="1306"/>
    </location>
</feature>
<evidence type="ECO:0000256" key="3">
    <source>
        <dbReference type="SAM" id="MobiDB-lite"/>
    </source>
</evidence>
<accession>A0A267DHF6</accession>
<dbReference type="SUPFAM" id="SSF52058">
    <property type="entry name" value="L domain-like"/>
    <property type="match status" value="3"/>
</dbReference>
<evidence type="ECO:0008006" key="6">
    <source>
        <dbReference type="Google" id="ProtNLM"/>
    </source>
</evidence>
<dbReference type="OrthoDB" id="1517790at2759"/>
<dbReference type="PANTHER" id="PTHR45973">
    <property type="entry name" value="PROTEIN PHOSPHATASE 1 REGULATORY SUBUNIT SDS22-RELATED"/>
    <property type="match status" value="1"/>
</dbReference>
<keyword evidence="2" id="KW-0677">Repeat</keyword>
<dbReference type="EMBL" id="NIVC01004276">
    <property type="protein sequence ID" value="PAA47969.1"/>
    <property type="molecule type" value="Genomic_DNA"/>
</dbReference>
<dbReference type="InterPro" id="IPR001611">
    <property type="entry name" value="Leu-rich_rpt"/>
</dbReference>
<sequence>SEIAVSDADLLREICSSNGLPEDREKLQAEAAETATLEIFFGGYPRFAHLSLFPNLRELIIVEQSLTEISTLDSCPLLEVLWVSDCRLTQISGLSANHRLKKLYLHSNSIATINGGLDHLGGSLEVLWLANNQLRELAGFEKLSNLKELNLAQNFITEVAGCLTENASLESLNLSGNPLASIRDVVSLAALPSLRRFCLRDPQYRPCPVTQLSNYSIFILYHMPRLLNLDTFDCSSRLPFELADSTVLKKRMYYAMRAEVLERTSACLGRRVTIGLAEYHKARLVETGAGNFSQLEAAWPTTRGFFTEALKKIEMDRELAWNLLNMELESGGSVRCELGTGQDWHKLVADIVSSRFCSSQHRQSGVTACKVDKVHRLHLPVLAARYQEACLPRLQTLARSTYCSLDMVAKKYQDYLFYRWPEGDNDSLLDCLERGVTSRPAVLSNSVNIADGATLCDCAKETGVGRSRLLLVKAYIGKSVQAVASLEEVETIIAAANGGEQQSQESGDEEPKRKLTAVFHMADSTSEGYSCECLGRQCTWYFLDNACLVPEFLVELEYSGRRTSNPFHQVVCGGGPAAPTPDLEPAPPVTAPYENLAELQIEALGLTRLRGLDSLHSLRTLNARSNLLTGLEDLAGLPVEEIDVSWNRIVSIDGLKHVGKLRSLRLAFNRLTCLRNELSHMRKHTAMLTGLSLEGNPWHRYKVAYRVIVINKLKELKVLDGQPVTEEEVTASMPGRFNLLSYAAHVTGTPKYISLESPTQFLPVQPPELFAQVSMLNLDGLNLTRITGLERCFNLRWLSINYNHVSRIEGLDSCSQLEELLATHNLIGTMPTGTYPALRHLNLAHNCIEQIGTGLLAPNLTSLNLLNNHVSSLAGIDKHSSLAQLFIGLNRIQDTRELFYLKSLQSLLILDLGENPIASNSHNYRTTVIYHLRSLCSLDGVPVEQDEVQSAVQLLGGKLTTDLLIEKFGHDRFYDLKELDMSRSNLRTIELNLHDRFINLRSVNLESNSLTTLNGIASLPSLRVLCLNHNHIESLASGTGSLLPTLEVLHLAYNGIKDAASLQLHRLPSLRTLFMQGNELQTTDGLQSGQLRELVLDRNKLRTINLSGCPYVQELHVEENRLKDLGGIPDHCPYLHTLYISANKLAELAELDRLHSLTRLQSLTLLGNPLARRLLHRPICVHRLRHLHSLDGIPVTPEERDKADMYFADLQQMQQMQAQPSMSAALMSDHQQQQQMMQQQQQQQQQQQGRPLRLTNVNIGGMPEPYTLNQLVSQRQSGGGGSGYKGGSSGGIAQTPQAQLPMFRKK</sequence>
<keyword evidence="5" id="KW-1185">Reference proteome</keyword>
<gene>
    <name evidence="4" type="ORF">BOX15_Mlig005232g2</name>
</gene>
<name>A0A267DHF6_9PLAT</name>
<evidence type="ECO:0000256" key="1">
    <source>
        <dbReference type="ARBA" id="ARBA00022614"/>
    </source>
</evidence>
<dbReference type="InterPro" id="IPR003591">
    <property type="entry name" value="Leu-rich_rpt_typical-subtyp"/>
</dbReference>
<feature type="region of interest" description="Disordered" evidence="3">
    <location>
        <begin position="1217"/>
        <end position="1250"/>
    </location>
</feature>
<dbReference type="Proteomes" id="UP000215902">
    <property type="component" value="Unassembled WGS sequence"/>
</dbReference>
<proteinExistence type="predicted"/>
<dbReference type="InterPro" id="IPR050576">
    <property type="entry name" value="Cilia_flagella_integrity"/>
</dbReference>